<keyword evidence="3" id="KW-1185">Reference proteome</keyword>
<accession>A0A1E2S2Q2</accession>
<feature type="chain" id="PRO_5009116697" description="Telomeric repeat-binding factor 2" evidence="1">
    <location>
        <begin position="40"/>
        <end position="159"/>
    </location>
</feature>
<organism evidence="2 3">
    <name type="scientific">Methyloligella halotolerans</name>
    <dbReference type="NCBI Taxonomy" id="1177755"/>
    <lineage>
        <taxon>Bacteria</taxon>
        <taxon>Pseudomonadati</taxon>
        <taxon>Pseudomonadota</taxon>
        <taxon>Alphaproteobacteria</taxon>
        <taxon>Hyphomicrobiales</taxon>
        <taxon>Hyphomicrobiaceae</taxon>
        <taxon>Methyloligella</taxon>
    </lineage>
</organism>
<dbReference type="STRING" id="1177755.A7A08_00553"/>
<dbReference type="AlphaFoldDB" id="A0A1E2S2Q2"/>
<dbReference type="EMBL" id="MASI01000001">
    <property type="protein sequence ID" value="ODA68721.1"/>
    <property type="molecule type" value="Genomic_DNA"/>
</dbReference>
<gene>
    <name evidence="2" type="ORF">A7A08_00553</name>
</gene>
<sequence length="159" mass="16866">MTRFLSAGLTAVPLALSVTALSVFALVASTLSFPPAASAQVAAPVPVNSKVGDVKQFDRIRVTLDSFAIDGPKADVVLRMENLSDEEKSIAFLLFVEAQAESGEYGDYDYHRTHCDGPIPPHGQFTCSLALIFPAPPETITLRVGEGMAAEVISFSLAP</sequence>
<evidence type="ECO:0000256" key="1">
    <source>
        <dbReference type="SAM" id="SignalP"/>
    </source>
</evidence>
<evidence type="ECO:0008006" key="4">
    <source>
        <dbReference type="Google" id="ProtNLM"/>
    </source>
</evidence>
<evidence type="ECO:0000313" key="3">
    <source>
        <dbReference type="Proteomes" id="UP000095087"/>
    </source>
</evidence>
<dbReference type="RefSeq" id="WP_069093965.1">
    <property type="nucleotide sequence ID" value="NZ_MASI01000001.1"/>
</dbReference>
<reference evidence="2 3" key="1">
    <citation type="submission" date="2016-07" db="EMBL/GenBank/DDBJ databases">
        <title>Draft genome sequence of Methyloligella halotolerans C2T (VKM B-2706T=CCUG 61687T=DSM 25045T), a halotolerant polyhydroxybutyrate accumulating methylotroph.</title>
        <authorList>
            <person name="Vasilenko O.V."/>
            <person name="Doronina N.V."/>
            <person name="Poroshina M.N."/>
            <person name="Tarlachkov S.V."/>
            <person name="Trotsenko Y.A."/>
        </authorList>
    </citation>
    <scope>NUCLEOTIDE SEQUENCE [LARGE SCALE GENOMIC DNA]</scope>
    <source>
        <strain evidence="2 3">VKM B-2706</strain>
    </source>
</reference>
<feature type="signal peptide" evidence="1">
    <location>
        <begin position="1"/>
        <end position="39"/>
    </location>
</feature>
<dbReference type="Proteomes" id="UP000095087">
    <property type="component" value="Unassembled WGS sequence"/>
</dbReference>
<protein>
    <recommendedName>
        <fullName evidence="4">Telomeric repeat-binding factor 2</fullName>
    </recommendedName>
</protein>
<comment type="caution">
    <text evidence="2">The sequence shown here is derived from an EMBL/GenBank/DDBJ whole genome shotgun (WGS) entry which is preliminary data.</text>
</comment>
<proteinExistence type="predicted"/>
<keyword evidence="1" id="KW-0732">Signal</keyword>
<evidence type="ECO:0000313" key="2">
    <source>
        <dbReference type="EMBL" id="ODA68721.1"/>
    </source>
</evidence>
<name>A0A1E2S2Q2_9HYPH</name>